<dbReference type="Proteomes" id="UP001428290">
    <property type="component" value="Unassembled WGS sequence"/>
</dbReference>
<dbReference type="InterPro" id="IPR029045">
    <property type="entry name" value="ClpP/crotonase-like_dom_sf"/>
</dbReference>
<dbReference type="RefSeq" id="WP_345722323.1">
    <property type="nucleotide sequence ID" value="NZ_BAABRU010000008.1"/>
</dbReference>
<dbReference type="Gene3D" id="3.90.226.10">
    <property type="entry name" value="2-enoyl-CoA Hydratase, Chain A, domain 1"/>
    <property type="match status" value="1"/>
</dbReference>
<accession>A0ABP9WZX0</accession>
<organism evidence="4 5">
    <name type="scientific">Herpetosiphon gulosus</name>
    <dbReference type="NCBI Taxonomy" id="1973496"/>
    <lineage>
        <taxon>Bacteria</taxon>
        <taxon>Bacillati</taxon>
        <taxon>Chloroflexota</taxon>
        <taxon>Chloroflexia</taxon>
        <taxon>Herpetosiphonales</taxon>
        <taxon>Herpetosiphonaceae</taxon>
        <taxon>Herpetosiphon</taxon>
    </lineage>
</organism>
<dbReference type="CDD" id="cd06558">
    <property type="entry name" value="crotonase-like"/>
    <property type="match status" value="1"/>
</dbReference>
<comment type="similarity">
    <text evidence="1 3">Belongs to the enoyl-CoA hydratase/isomerase family.</text>
</comment>
<gene>
    <name evidence="4" type="primary">crt_2</name>
    <name evidence="4" type="ORF">Hgul01_02507</name>
</gene>
<keyword evidence="5" id="KW-1185">Reference proteome</keyword>
<dbReference type="Gene3D" id="1.10.12.10">
    <property type="entry name" value="Lyase 2-enoyl-coa Hydratase, Chain A, domain 2"/>
    <property type="match status" value="1"/>
</dbReference>
<dbReference type="PANTHER" id="PTHR11941:SF54">
    <property type="entry name" value="ENOYL-COA HYDRATASE, MITOCHONDRIAL"/>
    <property type="match status" value="1"/>
</dbReference>
<dbReference type="SUPFAM" id="SSF52096">
    <property type="entry name" value="ClpP/crotonase"/>
    <property type="match status" value="1"/>
</dbReference>
<name>A0ABP9WZX0_9CHLR</name>
<dbReference type="Pfam" id="PF00378">
    <property type="entry name" value="ECH_1"/>
    <property type="match status" value="1"/>
</dbReference>
<evidence type="ECO:0000256" key="1">
    <source>
        <dbReference type="ARBA" id="ARBA00005254"/>
    </source>
</evidence>
<dbReference type="InterPro" id="IPR001753">
    <property type="entry name" value="Enoyl-CoA_hydra/iso"/>
</dbReference>
<dbReference type="InterPro" id="IPR014748">
    <property type="entry name" value="Enoyl-CoA_hydra_C"/>
</dbReference>
<comment type="caution">
    <text evidence="4">The sequence shown here is derived from an EMBL/GenBank/DDBJ whole genome shotgun (WGS) entry which is preliminary data.</text>
</comment>
<evidence type="ECO:0000256" key="2">
    <source>
        <dbReference type="ARBA" id="ARBA00023239"/>
    </source>
</evidence>
<dbReference type="InterPro" id="IPR018376">
    <property type="entry name" value="Enoyl-CoA_hyd/isom_CS"/>
</dbReference>
<proteinExistence type="inferred from homology"/>
<dbReference type="EMBL" id="BAABRU010000008">
    <property type="protein sequence ID" value="GAA5528705.1"/>
    <property type="molecule type" value="Genomic_DNA"/>
</dbReference>
<reference evidence="4 5" key="1">
    <citation type="submission" date="2024-02" db="EMBL/GenBank/DDBJ databases">
        <title>Herpetosiphon gulosus NBRC 112829.</title>
        <authorList>
            <person name="Ichikawa N."/>
            <person name="Katano-Makiyama Y."/>
            <person name="Hidaka K."/>
        </authorList>
    </citation>
    <scope>NUCLEOTIDE SEQUENCE [LARGE SCALE GENOMIC DNA]</scope>
    <source>
        <strain evidence="4 5">NBRC 112829</strain>
    </source>
</reference>
<sequence length="261" mass="27668">MSFEHIVFEINEQIAVITVNRPKALNALNSATIRELGQAVEQLAHNTQVRALIITGAGEKAFVAGADISEVNSIESSLQGSQMSEALHDVLWKLGELPQVTIAAINGFALGGGFELALGCDIRIASEQAQVGLPEVGLGLVPGWGGALRVQRLAGTGVAKYLVLTGERIPASEAQRLGLIEKIVPASELLDEAHKLATKVAKNAPLATALAKRLINRGAEMSLRDAIAYENGLFGQLCVTEDVKEGTSAFLEKRAAKWQGK</sequence>
<keyword evidence="2" id="KW-0456">Lyase</keyword>
<dbReference type="PROSITE" id="PS00166">
    <property type="entry name" value="ENOYL_COA_HYDRATASE"/>
    <property type="match status" value="1"/>
</dbReference>
<evidence type="ECO:0000313" key="5">
    <source>
        <dbReference type="Proteomes" id="UP001428290"/>
    </source>
</evidence>
<protein>
    <submittedName>
        <fullName evidence="4">Short-chain-enoyl-CoA hydratase</fullName>
    </submittedName>
</protein>
<dbReference type="PANTHER" id="PTHR11941">
    <property type="entry name" value="ENOYL-COA HYDRATASE-RELATED"/>
    <property type="match status" value="1"/>
</dbReference>
<evidence type="ECO:0000313" key="4">
    <source>
        <dbReference type="EMBL" id="GAA5528705.1"/>
    </source>
</evidence>
<evidence type="ECO:0000256" key="3">
    <source>
        <dbReference type="RuleBase" id="RU003707"/>
    </source>
</evidence>